<dbReference type="RefSeq" id="XP_007324791.1">
    <property type="nucleotide sequence ID" value="XM_007324729.1"/>
</dbReference>
<dbReference type="AlphaFoldDB" id="F8PEC4"/>
<evidence type="ECO:0000256" key="4">
    <source>
        <dbReference type="ARBA" id="ARBA00042988"/>
    </source>
</evidence>
<dbReference type="InterPro" id="IPR000683">
    <property type="entry name" value="Gfo/Idh/MocA-like_OxRdtase_N"/>
</dbReference>
<dbReference type="GO" id="GO:0000166">
    <property type="term" value="F:nucleotide binding"/>
    <property type="evidence" value="ECO:0007669"/>
    <property type="project" value="InterPro"/>
</dbReference>
<dbReference type="InterPro" id="IPR050984">
    <property type="entry name" value="Gfo/Idh/MocA_domain"/>
</dbReference>
<dbReference type="PANTHER" id="PTHR22604">
    <property type="entry name" value="OXIDOREDUCTASES"/>
    <property type="match status" value="1"/>
</dbReference>
<dbReference type="GeneID" id="18821634"/>
<organism>
    <name type="scientific">Serpula lacrymans var. lacrymans (strain S7.9)</name>
    <name type="common">Dry rot fungus</name>
    <dbReference type="NCBI Taxonomy" id="578457"/>
    <lineage>
        <taxon>Eukaryota</taxon>
        <taxon>Fungi</taxon>
        <taxon>Dikarya</taxon>
        <taxon>Basidiomycota</taxon>
        <taxon>Agaricomycotina</taxon>
        <taxon>Agaricomycetes</taxon>
        <taxon>Agaricomycetidae</taxon>
        <taxon>Boletales</taxon>
        <taxon>Coniophorineae</taxon>
        <taxon>Serpulaceae</taxon>
        <taxon>Serpula</taxon>
    </lineage>
</organism>
<gene>
    <name evidence="8" type="ORF">SERLADRAFT_481089</name>
</gene>
<evidence type="ECO:0000256" key="1">
    <source>
        <dbReference type="ARBA" id="ARBA00010928"/>
    </source>
</evidence>
<dbReference type="PANTHER" id="PTHR22604:SF105">
    <property type="entry name" value="TRANS-1,2-DIHYDROBENZENE-1,2-DIOL DEHYDROGENASE"/>
    <property type="match status" value="1"/>
</dbReference>
<proteinExistence type="inferred from homology"/>
<feature type="domain" description="Gfo/Idh/MocA-like oxidoreductase N-terminal" evidence="6">
    <location>
        <begin position="27"/>
        <end position="146"/>
    </location>
</feature>
<dbReference type="HOGENOM" id="CLU_023194_5_2_1"/>
<evidence type="ECO:0000259" key="7">
    <source>
        <dbReference type="Pfam" id="PF22725"/>
    </source>
</evidence>
<dbReference type="Pfam" id="PF01408">
    <property type="entry name" value="GFO_IDH_MocA"/>
    <property type="match status" value="1"/>
</dbReference>
<evidence type="ECO:0000256" key="5">
    <source>
        <dbReference type="ARBA" id="ARBA00049233"/>
    </source>
</evidence>
<dbReference type="SUPFAM" id="SSF55347">
    <property type="entry name" value="Glyceraldehyde-3-phosphate dehydrogenase-like, C-terminal domain"/>
    <property type="match status" value="1"/>
</dbReference>
<accession>F8PEC4</accession>
<dbReference type="Gene3D" id="3.40.50.720">
    <property type="entry name" value="NAD(P)-binding Rossmann-like Domain"/>
    <property type="match status" value="1"/>
</dbReference>
<evidence type="ECO:0000313" key="8">
    <source>
        <dbReference type="EMBL" id="EGO18511.1"/>
    </source>
</evidence>
<keyword evidence="2" id="KW-0560">Oxidoreductase</keyword>
<dbReference type="InterPro" id="IPR036291">
    <property type="entry name" value="NAD(P)-bd_dom_sf"/>
</dbReference>
<feature type="domain" description="GFO/IDH/MocA-like oxidoreductase" evidence="7">
    <location>
        <begin position="158"/>
        <end position="283"/>
    </location>
</feature>
<dbReference type="EC" id="1.1.1.179" evidence="3"/>
<dbReference type="Proteomes" id="UP000008064">
    <property type="component" value="Unassembled WGS sequence"/>
</dbReference>
<name>F8PEC4_SERL9</name>
<evidence type="ECO:0000256" key="2">
    <source>
        <dbReference type="ARBA" id="ARBA00023002"/>
    </source>
</evidence>
<sequence>MFSLISFVKRVQKGSNPPQVEKKSDPIQFGILGAARIAPDALVKPARYHDDVRVVAVAARSKQRADEFGKTWNVPSTYGGDNGYQELIDDPEVHVVYNALPNALHFEWTMKALAAGKHVLCEKPIASNEEETRKMFELAESKKLILLEAWQVRFHPAIQRVKQIIDEGSLGKMVSMSSDLGVWNDVFFVKNDIRFDYSLGGGGLMDMGPYPISCMRYLASSNPTVDSAKTIIRSENIDRLIDAKLTFPPSLPATIKTDSAMEGWGPFKLFPQWIKMVLRVDCEDGAIEIRNFVLPHVWHSITVIPKKGKSWVEKAYKPKEGLGEEWWSAYRYQLEAFVDKVRGREPQAWRSAEDSIDTMRIIDTMYTIVRSSPSPYLCIYPLVSVSRG</sequence>
<reference evidence="8" key="1">
    <citation type="submission" date="2011-04" db="EMBL/GenBank/DDBJ databases">
        <title>Evolution of plant cell wall degrading machinery underlies the functional diversity of forest fungi.</title>
        <authorList>
            <consortium name="US DOE Joint Genome Institute (JGI-PGF)"/>
            <person name="Eastwood D.C."/>
            <person name="Floudas D."/>
            <person name="Binder M."/>
            <person name="Majcherczyk A."/>
            <person name="Schneider P."/>
            <person name="Aerts A."/>
            <person name="Asiegbu F.O."/>
            <person name="Baker S.E."/>
            <person name="Barry K."/>
            <person name="Bendiksby M."/>
            <person name="Blumentritt M."/>
            <person name="Coutinho P.M."/>
            <person name="Cullen D."/>
            <person name="Cullen D."/>
            <person name="Gathman A."/>
            <person name="Goodell B."/>
            <person name="Henrissat B."/>
            <person name="Ihrmark K."/>
            <person name="Kauserud H."/>
            <person name="Kohler A."/>
            <person name="LaButti K."/>
            <person name="Lapidus A."/>
            <person name="Lavin J.L."/>
            <person name="Lee Y.-H."/>
            <person name="Lindquist E."/>
            <person name="Lilly W."/>
            <person name="Lucas S."/>
            <person name="Morin E."/>
            <person name="Murat C."/>
            <person name="Oguiza J.A."/>
            <person name="Park J."/>
            <person name="Pisabarro A.G."/>
            <person name="Riley R."/>
            <person name="Rosling A."/>
            <person name="Salamov A."/>
            <person name="Schmidt O."/>
            <person name="Schmutz J."/>
            <person name="Skrede I."/>
            <person name="Stenlid J."/>
            <person name="Wiebenga A."/>
            <person name="Xie X."/>
            <person name="Kues U."/>
            <person name="Hibbett D.S."/>
            <person name="Hoffmeister D."/>
            <person name="Hogberg N."/>
            <person name="Martin F."/>
            <person name="Grigoriev I.V."/>
            <person name="Watkinson S.C."/>
        </authorList>
    </citation>
    <scope>NUCLEOTIDE SEQUENCE</scope>
    <source>
        <strain evidence="8">S7.9</strain>
    </source>
</reference>
<evidence type="ECO:0000256" key="3">
    <source>
        <dbReference type="ARBA" id="ARBA00038984"/>
    </source>
</evidence>
<dbReference type="InterPro" id="IPR055170">
    <property type="entry name" value="GFO_IDH_MocA-like_dom"/>
</dbReference>
<dbReference type="Pfam" id="PF22725">
    <property type="entry name" value="GFO_IDH_MocA_C3"/>
    <property type="match status" value="1"/>
</dbReference>
<dbReference type="OrthoDB" id="2129491at2759"/>
<dbReference type="EMBL" id="GL945448">
    <property type="protein sequence ID" value="EGO18511.1"/>
    <property type="molecule type" value="Genomic_DNA"/>
</dbReference>
<evidence type="ECO:0000259" key="6">
    <source>
        <dbReference type="Pfam" id="PF01408"/>
    </source>
</evidence>
<dbReference type="GO" id="GO:0047837">
    <property type="term" value="F:D-xylose 1-dehydrogenase (NADP+) activity"/>
    <property type="evidence" value="ECO:0007669"/>
    <property type="project" value="UniProtKB-EC"/>
</dbReference>
<comment type="similarity">
    <text evidence="1">Belongs to the Gfo/Idh/MocA family.</text>
</comment>
<protein>
    <recommendedName>
        <fullName evidence="3">D-xylose 1-dehydrogenase (NADP(+), D-xylono-1,5-lactone-forming)</fullName>
        <ecNumber evidence="3">1.1.1.179</ecNumber>
    </recommendedName>
    <alternativeName>
        <fullName evidence="4">D-xylose-NADP dehydrogenase</fullName>
    </alternativeName>
</protein>
<dbReference type="SUPFAM" id="SSF51735">
    <property type="entry name" value="NAD(P)-binding Rossmann-fold domains"/>
    <property type="match status" value="1"/>
</dbReference>
<dbReference type="KEGG" id="sla:SERLADRAFT_481089"/>
<comment type="catalytic activity">
    <reaction evidence="5">
        <text>D-xylose + NADP(+) = D-xylono-1,5-lactone + NADPH + H(+)</text>
        <dbReference type="Rhea" id="RHEA:22000"/>
        <dbReference type="ChEBI" id="CHEBI:15378"/>
        <dbReference type="ChEBI" id="CHEBI:15867"/>
        <dbReference type="ChEBI" id="CHEBI:53455"/>
        <dbReference type="ChEBI" id="CHEBI:57783"/>
        <dbReference type="ChEBI" id="CHEBI:58349"/>
        <dbReference type="EC" id="1.1.1.179"/>
    </reaction>
</comment>
<dbReference type="Gene3D" id="3.30.360.10">
    <property type="entry name" value="Dihydrodipicolinate Reductase, domain 2"/>
    <property type="match status" value="1"/>
</dbReference>